<dbReference type="GO" id="GO:0006614">
    <property type="term" value="P:SRP-dependent cotranslational protein targeting to membrane"/>
    <property type="evidence" value="ECO:0007669"/>
    <property type="project" value="InterPro"/>
</dbReference>
<organism evidence="1 2">
    <name type="scientific">Fraxinus pennsylvanica</name>
    <dbReference type="NCBI Taxonomy" id="56036"/>
    <lineage>
        <taxon>Eukaryota</taxon>
        <taxon>Viridiplantae</taxon>
        <taxon>Streptophyta</taxon>
        <taxon>Embryophyta</taxon>
        <taxon>Tracheophyta</taxon>
        <taxon>Spermatophyta</taxon>
        <taxon>Magnoliopsida</taxon>
        <taxon>eudicotyledons</taxon>
        <taxon>Gunneridae</taxon>
        <taxon>Pentapetalae</taxon>
        <taxon>asterids</taxon>
        <taxon>lamiids</taxon>
        <taxon>Lamiales</taxon>
        <taxon>Oleaceae</taxon>
        <taxon>Oleeae</taxon>
        <taxon>Fraxinus</taxon>
    </lineage>
</organism>
<dbReference type="Proteomes" id="UP000834106">
    <property type="component" value="Chromosome 23"/>
</dbReference>
<keyword evidence="2" id="KW-1185">Reference proteome</keyword>
<protein>
    <submittedName>
        <fullName evidence="1">Uncharacterized protein</fullName>
    </submittedName>
</protein>
<evidence type="ECO:0000313" key="1">
    <source>
        <dbReference type="EMBL" id="CAI9787231.1"/>
    </source>
</evidence>
<reference evidence="1" key="1">
    <citation type="submission" date="2023-05" db="EMBL/GenBank/DDBJ databases">
        <authorList>
            <person name="Huff M."/>
        </authorList>
    </citation>
    <scope>NUCLEOTIDE SEQUENCE</scope>
</reference>
<dbReference type="AlphaFoldDB" id="A0AAD2AFM5"/>
<dbReference type="InterPro" id="IPR009018">
    <property type="entry name" value="Signal_recog_particle_SRP9/14"/>
</dbReference>
<proteinExistence type="predicted"/>
<evidence type="ECO:0000313" key="2">
    <source>
        <dbReference type="Proteomes" id="UP000834106"/>
    </source>
</evidence>
<dbReference type="Gene3D" id="3.30.720.10">
    <property type="entry name" value="Signal recognition particle alu RNA binding heterodimer, srp9/1"/>
    <property type="match status" value="1"/>
</dbReference>
<dbReference type="SUPFAM" id="SSF54762">
    <property type="entry name" value="Signal recognition particle alu RNA binding heterodimer, SRP9/14"/>
    <property type="match status" value="1"/>
</dbReference>
<sequence length="127" mass="15123">MLFCGIFLKILISQNPDCTFFVLSFAASDKSKVQRNKLKTSWEKIEYKCQVRATDGKKTISTIVSIPAFIFFRFAEFDWFVKLYFPTLKFFSACLYLCFHVSIQWTETWNSIHWTETFLMDLTGWRH</sequence>
<accession>A0AAD2AFM5</accession>
<gene>
    <name evidence="1" type="ORF">FPE_LOCUS34661</name>
</gene>
<dbReference type="EMBL" id="OU503058">
    <property type="protein sequence ID" value="CAI9787231.1"/>
    <property type="molecule type" value="Genomic_DNA"/>
</dbReference>
<dbReference type="GO" id="GO:0048500">
    <property type="term" value="C:signal recognition particle"/>
    <property type="evidence" value="ECO:0007669"/>
    <property type="project" value="InterPro"/>
</dbReference>
<name>A0AAD2AFM5_9LAMI</name>
<dbReference type="GO" id="GO:0008312">
    <property type="term" value="F:7S RNA binding"/>
    <property type="evidence" value="ECO:0007669"/>
    <property type="project" value="InterPro"/>
</dbReference>